<keyword evidence="3" id="KW-1185">Reference proteome</keyword>
<dbReference type="EMBL" id="LGRN01000141">
    <property type="protein sequence ID" value="OJD15714.1"/>
    <property type="molecule type" value="Genomic_DNA"/>
</dbReference>
<proteinExistence type="predicted"/>
<gene>
    <name evidence="2" type="ORF">AJ78_04049</name>
</gene>
<evidence type="ECO:0000313" key="3">
    <source>
        <dbReference type="Proteomes" id="UP000182235"/>
    </source>
</evidence>
<comment type="caution">
    <text evidence="2">The sequence shown here is derived from an EMBL/GenBank/DDBJ whole genome shotgun (WGS) entry which is preliminary data.</text>
</comment>
<evidence type="ECO:0000256" key="1">
    <source>
        <dbReference type="SAM" id="MobiDB-lite"/>
    </source>
</evidence>
<feature type="region of interest" description="Disordered" evidence="1">
    <location>
        <begin position="1"/>
        <end position="58"/>
    </location>
</feature>
<feature type="compositionally biased region" description="Polar residues" evidence="1">
    <location>
        <begin position="36"/>
        <end position="52"/>
    </location>
</feature>
<dbReference type="OrthoDB" id="5408144at2759"/>
<sequence>MPIMPFREKMKRVFSRSGSGSHSASSSPLTSKDPKNSPNSGYWPKQTRNPNKGSGIRVPIVKPGKIKYRANGKPKIELYKSHEVPRSKYRGPFDEAHIQRLAAYSIPNAMLASNRPRSMLSEFSPMGTRALPSRRGSVVSDEEVIQYINGTVGAAHQRYPLMNLDHASDSELISPSAVPTTTTTLFDQSDLLNGGRNISHSTRAPILHPGDGNLSSSTLLTFQTQDTLTSGSGTVPAASTTHLISVSEPDKAAVSPSMSRPVSSEQLSSALNAIKLRS</sequence>
<dbReference type="Proteomes" id="UP000182235">
    <property type="component" value="Unassembled WGS sequence"/>
</dbReference>
<accession>A0A1J9PII3</accession>
<protein>
    <submittedName>
        <fullName evidence="2">Uncharacterized protein</fullName>
    </submittedName>
</protein>
<reference evidence="2 3" key="1">
    <citation type="submission" date="2015-07" db="EMBL/GenBank/DDBJ databases">
        <title>Emmonsia species relationships and genome sequence.</title>
        <authorList>
            <consortium name="The Broad Institute Genomics Platform"/>
            <person name="Cuomo C.A."/>
            <person name="Munoz J.F."/>
            <person name="Imamovic A."/>
            <person name="Priest M.E."/>
            <person name="Young S."/>
            <person name="Clay O.K."/>
            <person name="McEwen J.G."/>
        </authorList>
    </citation>
    <scope>NUCLEOTIDE SEQUENCE [LARGE SCALE GENOMIC DNA]</scope>
    <source>
        <strain evidence="2 3">UAMH 9510</strain>
    </source>
</reference>
<feature type="compositionally biased region" description="Low complexity" evidence="1">
    <location>
        <begin position="15"/>
        <end position="31"/>
    </location>
</feature>
<name>A0A1J9PII3_9EURO</name>
<dbReference type="AlphaFoldDB" id="A0A1J9PII3"/>
<evidence type="ECO:0000313" key="2">
    <source>
        <dbReference type="EMBL" id="OJD15714.1"/>
    </source>
</evidence>
<organism evidence="2 3">
    <name type="scientific">Emergomyces pasteurianus Ep9510</name>
    <dbReference type="NCBI Taxonomy" id="1447872"/>
    <lineage>
        <taxon>Eukaryota</taxon>
        <taxon>Fungi</taxon>
        <taxon>Dikarya</taxon>
        <taxon>Ascomycota</taxon>
        <taxon>Pezizomycotina</taxon>
        <taxon>Eurotiomycetes</taxon>
        <taxon>Eurotiomycetidae</taxon>
        <taxon>Onygenales</taxon>
        <taxon>Ajellomycetaceae</taxon>
        <taxon>Emergomyces</taxon>
    </lineage>
</organism>